<dbReference type="EC" id="2.7.1.-" evidence="5"/>
<organism evidence="7 8">
    <name type="scientific">Chitinimonas prasina</name>
    <dbReference type="NCBI Taxonomy" id="1434937"/>
    <lineage>
        <taxon>Bacteria</taxon>
        <taxon>Pseudomonadati</taxon>
        <taxon>Pseudomonadota</taxon>
        <taxon>Betaproteobacteria</taxon>
        <taxon>Neisseriales</taxon>
        <taxon>Chitinibacteraceae</taxon>
        <taxon>Chitinimonas</taxon>
    </lineage>
</organism>
<gene>
    <name evidence="5 7" type="primary">kptA</name>
    <name evidence="7" type="ORF">GCM10007907_34250</name>
</gene>
<dbReference type="Proteomes" id="UP001156706">
    <property type="component" value="Unassembled WGS sequence"/>
</dbReference>
<comment type="caution">
    <text evidence="7">The sequence shown here is derived from an EMBL/GenBank/DDBJ whole genome shotgun (WGS) entry which is preliminary data.</text>
</comment>
<evidence type="ECO:0000256" key="1">
    <source>
        <dbReference type="ARBA" id="ARBA00009836"/>
    </source>
</evidence>
<dbReference type="Gene3D" id="1.10.10.970">
    <property type="entry name" value="RNA 2'-phosphotransferase, Tpt1/KptA family, N-terminal domain"/>
    <property type="match status" value="1"/>
</dbReference>
<dbReference type="InterPro" id="IPR002745">
    <property type="entry name" value="Ptrans_KptA/Tpt1"/>
</dbReference>
<evidence type="ECO:0000313" key="7">
    <source>
        <dbReference type="EMBL" id="GLR14635.1"/>
    </source>
</evidence>
<evidence type="ECO:0000256" key="2">
    <source>
        <dbReference type="ARBA" id="ARBA00022679"/>
    </source>
</evidence>
<comment type="similarity">
    <text evidence="1 5">Belongs to the KptA/TPT1 family.</text>
</comment>
<evidence type="ECO:0000256" key="5">
    <source>
        <dbReference type="HAMAP-Rule" id="MF_00299"/>
    </source>
</evidence>
<protein>
    <recommendedName>
        <fullName evidence="5">Probable RNA 2'-phosphotransferase</fullName>
        <ecNumber evidence="5">2.7.1.-</ecNumber>
    </recommendedName>
</protein>
<evidence type="ECO:0000313" key="8">
    <source>
        <dbReference type="Proteomes" id="UP001156706"/>
    </source>
</evidence>
<name>A0ABQ5YMM0_9NEIS</name>
<dbReference type="InterPro" id="IPR022928">
    <property type="entry name" value="RNA_2'-PTrans_KptA"/>
</dbReference>
<evidence type="ECO:0000256" key="4">
    <source>
        <dbReference type="ARBA" id="ARBA00025212"/>
    </source>
</evidence>
<evidence type="ECO:0000256" key="3">
    <source>
        <dbReference type="ARBA" id="ARBA00023027"/>
    </source>
</evidence>
<dbReference type="Gene3D" id="3.20.170.30">
    <property type="match status" value="1"/>
</dbReference>
<comment type="function">
    <text evidence="4 5">Removes the 2'-phosphate from RNA via an intermediate in which the phosphate is ADP-ribosylated by NAD followed by a presumed transesterification to release the RNA and generate ADP-ribose 1''-2''-cyclic phosphate (APPR&gt;P). May function as an ADP-ribosylase.</text>
</comment>
<dbReference type="InterPro" id="IPR042080">
    <property type="entry name" value="RNA_2'-PTrans_N"/>
</dbReference>
<accession>A0ABQ5YMM0</accession>
<dbReference type="NCBIfam" id="NF002014">
    <property type="entry name" value="PRK00819.1-4"/>
    <property type="match status" value="1"/>
</dbReference>
<dbReference type="EMBL" id="BSOG01000005">
    <property type="protein sequence ID" value="GLR14635.1"/>
    <property type="molecule type" value="Genomic_DNA"/>
</dbReference>
<dbReference type="Pfam" id="PF01885">
    <property type="entry name" value="PTS_2-RNA"/>
    <property type="match status" value="1"/>
</dbReference>
<dbReference type="SUPFAM" id="SSF56399">
    <property type="entry name" value="ADP-ribosylation"/>
    <property type="match status" value="1"/>
</dbReference>
<keyword evidence="8" id="KW-1185">Reference proteome</keyword>
<sequence length="181" mass="20054">MKNDLKHTSKFLSFVLRHQPDAIGLTLDANGWANLDELIACAAQDGKKLELPLLREVVTSNDKQRFTLDEAQGRIRANQGHSVDIDLGLQPVTPPEVLYHGTATRFVEQIRQDGLKPGSRQHVHLSTQPETATNVGERHGKPTILRIKALALHNTGHAFYCSANGIWLTHNVPVAFIEFAV</sequence>
<keyword evidence="3 5" id="KW-0520">NAD</keyword>
<dbReference type="InterPro" id="IPR042081">
    <property type="entry name" value="RNA_2'-PTrans_C"/>
</dbReference>
<feature type="region of interest" description="Disordered" evidence="6">
    <location>
        <begin position="117"/>
        <end position="138"/>
    </location>
</feature>
<dbReference type="PANTHER" id="PTHR12684">
    <property type="entry name" value="PUTATIVE PHOSPHOTRANSFERASE"/>
    <property type="match status" value="1"/>
</dbReference>
<evidence type="ECO:0000256" key="6">
    <source>
        <dbReference type="SAM" id="MobiDB-lite"/>
    </source>
</evidence>
<reference evidence="8" key="1">
    <citation type="journal article" date="2019" name="Int. J. Syst. Evol. Microbiol.">
        <title>The Global Catalogue of Microorganisms (GCM) 10K type strain sequencing project: providing services to taxonomists for standard genome sequencing and annotation.</title>
        <authorList>
            <consortium name="The Broad Institute Genomics Platform"/>
            <consortium name="The Broad Institute Genome Sequencing Center for Infectious Disease"/>
            <person name="Wu L."/>
            <person name="Ma J."/>
        </authorList>
    </citation>
    <scope>NUCLEOTIDE SEQUENCE [LARGE SCALE GENOMIC DNA]</scope>
    <source>
        <strain evidence="8">NBRC 110044</strain>
    </source>
</reference>
<keyword evidence="2 5" id="KW-0808">Transferase</keyword>
<dbReference type="HAMAP" id="MF_00299">
    <property type="entry name" value="KptA"/>
    <property type="match status" value="1"/>
</dbReference>
<dbReference type="RefSeq" id="WP_284197707.1">
    <property type="nucleotide sequence ID" value="NZ_BSOG01000005.1"/>
</dbReference>
<dbReference type="PANTHER" id="PTHR12684:SF2">
    <property type="entry name" value="TRNA 2'-PHOSPHOTRANSFERASE 1"/>
    <property type="match status" value="1"/>
</dbReference>
<feature type="compositionally biased region" description="Polar residues" evidence="6">
    <location>
        <begin position="124"/>
        <end position="134"/>
    </location>
</feature>
<proteinExistence type="inferred from homology"/>